<proteinExistence type="predicted"/>
<evidence type="ECO:0000313" key="1">
    <source>
        <dbReference type="EMBL" id="KAJ1162136.1"/>
    </source>
</evidence>
<evidence type="ECO:0008006" key="3">
    <source>
        <dbReference type="Google" id="ProtNLM"/>
    </source>
</evidence>
<dbReference type="AlphaFoldDB" id="A0AAV7SBH4"/>
<comment type="caution">
    <text evidence="1">The sequence shown here is derived from an EMBL/GenBank/DDBJ whole genome shotgun (WGS) entry which is preliminary data.</text>
</comment>
<gene>
    <name evidence="1" type="ORF">NDU88_002613</name>
</gene>
<accession>A0AAV7SBH4</accession>
<sequence>MDHQTKPLIPENIEYMQQDIITIKEWTKILTDTREQLQKNMTALSQTIIKMEQSTASVTSDVSGKITVVKTDIRRISGLGSDVSTLTDSVQELESKLEKVVKKTEQHIGHLLASNIERITELRSSVTRNSERIDIMKRTFSELLDDFKRHSGTLLNLQSDRVKVLKTLTFVNDLKPKVHNMKNDFALLNPVVHDLTLRIGRLASDLLQREEEIATLNKKLSHLTQVTTDVNDMKDNVTHLSENNS</sequence>
<dbReference type="PANTHER" id="PTHR21734:SF10">
    <property type="entry name" value="INHIBITOR OF NUCLEAR FACTOR KAPPA-B KINASE-INTERACTING PROTEIN"/>
    <property type="match status" value="1"/>
</dbReference>
<evidence type="ECO:0000313" key="2">
    <source>
        <dbReference type="Proteomes" id="UP001066276"/>
    </source>
</evidence>
<dbReference type="InterPro" id="IPR024152">
    <property type="entry name" value="Inh_kappa-B_kinase-int"/>
</dbReference>
<keyword evidence="2" id="KW-1185">Reference proteome</keyword>
<protein>
    <recommendedName>
        <fullName evidence="3">Inhibitor of nuclear factor kappa-B kinase-interacting protein</fullName>
    </recommendedName>
</protein>
<dbReference type="Proteomes" id="UP001066276">
    <property type="component" value="Chromosome 4_2"/>
</dbReference>
<dbReference type="Gene3D" id="1.20.58.60">
    <property type="match status" value="1"/>
</dbReference>
<name>A0AAV7SBH4_PLEWA</name>
<dbReference type="PANTHER" id="PTHR21734">
    <property type="entry name" value="INHIBITOR OF NUCLEAR FACTOR KAPPA-B KINASE-INTERACTING PROTEIN"/>
    <property type="match status" value="1"/>
</dbReference>
<dbReference type="EMBL" id="JANPWB010000008">
    <property type="protein sequence ID" value="KAJ1162136.1"/>
    <property type="molecule type" value="Genomic_DNA"/>
</dbReference>
<reference evidence="1" key="1">
    <citation type="journal article" date="2022" name="bioRxiv">
        <title>Sequencing and chromosome-scale assembly of the giantPleurodeles waltlgenome.</title>
        <authorList>
            <person name="Brown T."/>
            <person name="Elewa A."/>
            <person name="Iarovenko S."/>
            <person name="Subramanian E."/>
            <person name="Araus A.J."/>
            <person name="Petzold A."/>
            <person name="Susuki M."/>
            <person name="Suzuki K.-i.T."/>
            <person name="Hayashi T."/>
            <person name="Toyoda A."/>
            <person name="Oliveira C."/>
            <person name="Osipova E."/>
            <person name="Leigh N.D."/>
            <person name="Simon A."/>
            <person name="Yun M.H."/>
        </authorList>
    </citation>
    <scope>NUCLEOTIDE SEQUENCE</scope>
    <source>
        <strain evidence="1">20211129_DDA</strain>
        <tissue evidence="1">Liver</tissue>
    </source>
</reference>
<organism evidence="1 2">
    <name type="scientific">Pleurodeles waltl</name>
    <name type="common">Iberian ribbed newt</name>
    <dbReference type="NCBI Taxonomy" id="8319"/>
    <lineage>
        <taxon>Eukaryota</taxon>
        <taxon>Metazoa</taxon>
        <taxon>Chordata</taxon>
        <taxon>Craniata</taxon>
        <taxon>Vertebrata</taxon>
        <taxon>Euteleostomi</taxon>
        <taxon>Amphibia</taxon>
        <taxon>Batrachia</taxon>
        <taxon>Caudata</taxon>
        <taxon>Salamandroidea</taxon>
        <taxon>Salamandridae</taxon>
        <taxon>Pleurodelinae</taxon>
        <taxon>Pleurodeles</taxon>
    </lineage>
</organism>